<protein>
    <submittedName>
        <fullName evidence="1">Uncharacterized protein</fullName>
    </submittedName>
</protein>
<evidence type="ECO:0000313" key="1">
    <source>
        <dbReference type="EMBL" id="GIY37368.1"/>
    </source>
</evidence>
<proteinExistence type="predicted"/>
<sequence length="227" mass="26373">MDTTMGKCKHCLTKVNNVYICSLVIWVEPSYHPTKHGEGGLKAPDEAEVKQNIREVQRKRRLEKRREKVAVKDSGRAAKPESKRVKMWPLQMFLRGYRESIAWKDMLQVRQSVQYCGYFAFITDFGKYVKERLQIEYYEPWAYKFDLYTNTTCGQTHYKPGSIMPASVRVTRYIERLDCGKMHNGNGKNKLCLFKSNVSVYPLPDALDTLQTGNSNSVTFRGSFKEE</sequence>
<evidence type="ECO:0000313" key="2">
    <source>
        <dbReference type="Proteomes" id="UP001054837"/>
    </source>
</evidence>
<comment type="caution">
    <text evidence="1">The sequence shown here is derived from an EMBL/GenBank/DDBJ whole genome shotgun (WGS) entry which is preliminary data.</text>
</comment>
<dbReference type="EMBL" id="BPLQ01008444">
    <property type="protein sequence ID" value="GIY37368.1"/>
    <property type="molecule type" value="Genomic_DNA"/>
</dbReference>
<accession>A0AAV4T0G9</accession>
<gene>
    <name evidence="1" type="ORF">CDAR_446461</name>
</gene>
<reference evidence="1 2" key="1">
    <citation type="submission" date="2021-06" db="EMBL/GenBank/DDBJ databases">
        <title>Caerostris darwini draft genome.</title>
        <authorList>
            <person name="Kono N."/>
            <person name="Arakawa K."/>
        </authorList>
    </citation>
    <scope>NUCLEOTIDE SEQUENCE [LARGE SCALE GENOMIC DNA]</scope>
</reference>
<dbReference type="Proteomes" id="UP001054837">
    <property type="component" value="Unassembled WGS sequence"/>
</dbReference>
<dbReference type="AlphaFoldDB" id="A0AAV4T0G9"/>
<name>A0AAV4T0G9_9ARAC</name>
<keyword evidence="2" id="KW-1185">Reference proteome</keyword>
<organism evidence="1 2">
    <name type="scientific">Caerostris darwini</name>
    <dbReference type="NCBI Taxonomy" id="1538125"/>
    <lineage>
        <taxon>Eukaryota</taxon>
        <taxon>Metazoa</taxon>
        <taxon>Ecdysozoa</taxon>
        <taxon>Arthropoda</taxon>
        <taxon>Chelicerata</taxon>
        <taxon>Arachnida</taxon>
        <taxon>Araneae</taxon>
        <taxon>Araneomorphae</taxon>
        <taxon>Entelegynae</taxon>
        <taxon>Araneoidea</taxon>
        <taxon>Araneidae</taxon>
        <taxon>Caerostris</taxon>
    </lineage>
</organism>